<organism evidence="1 2">
    <name type="scientific">Austropuccinia psidii MF-1</name>
    <dbReference type="NCBI Taxonomy" id="1389203"/>
    <lineage>
        <taxon>Eukaryota</taxon>
        <taxon>Fungi</taxon>
        <taxon>Dikarya</taxon>
        <taxon>Basidiomycota</taxon>
        <taxon>Pucciniomycotina</taxon>
        <taxon>Pucciniomycetes</taxon>
        <taxon>Pucciniales</taxon>
        <taxon>Sphaerophragmiaceae</taxon>
        <taxon>Austropuccinia</taxon>
    </lineage>
</organism>
<accession>A0A9Q3GC47</accession>
<dbReference type="Proteomes" id="UP000765509">
    <property type="component" value="Unassembled WGS sequence"/>
</dbReference>
<proteinExistence type="predicted"/>
<dbReference type="EMBL" id="AVOT02000259">
    <property type="protein sequence ID" value="MBW0462010.1"/>
    <property type="molecule type" value="Genomic_DNA"/>
</dbReference>
<sequence length="197" mass="22036">MAIDPENYILASNSRGPKMTIWDFSAQEFNHGLCKSPEAPSNLNKRFVLKIRETPNFSSNWTHYAGTKDVLKSIPHFKGKPLSHLVLQSLSATRRPFGDPNHLALHELGCNFFHDSFKENSKRLSRIKSVVRASSTSVFLGQLNLSILVVFQASCMALALLGHFTFHCENSITHSNSQDCQICIDPKQSMQPAINPP</sequence>
<reference evidence="1" key="1">
    <citation type="submission" date="2021-03" db="EMBL/GenBank/DDBJ databases">
        <title>Draft genome sequence of rust myrtle Austropuccinia psidii MF-1, a brazilian biotype.</title>
        <authorList>
            <person name="Quecine M.C."/>
            <person name="Pachon D.M.R."/>
            <person name="Bonatelli M.L."/>
            <person name="Correr F.H."/>
            <person name="Franceschini L.M."/>
            <person name="Leite T.F."/>
            <person name="Margarido G.R.A."/>
            <person name="Almeida C.A."/>
            <person name="Ferrarezi J.A."/>
            <person name="Labate C.A."/>
        </authorList>
    </citation>
    <scope>NUCLEOTIDE SEQUENCE</scope>
    <source>
        <strain evidence="1">MF-1</strain>
    </source>
</reference>
<evidence type="ECO:0000313" key="1">
    <source>
        <dbReference type="EMBL" id="MBW0462010.1"/>
    </source>
</evidence>
<evidence type="ECO:0000313" key="2">
    <source>
        <dbReference type="Proteomes" id="UP000765509"/>
    </source>
</evidence>
<dbReference type="AlphaFoldDB" id="A0A9Q3GC47"/>
<name>A0A9Q3GC47_9BASI</name>
<gene>
    <name evidence="1" type="ORF">O181_001725</name>
</gene>
<protein>
    <submittedName>
        <fullName evidence="1">Uncharacterized protein</fullName>
    </submittedName>
</protein>
<keyword evidence="2" id="KW-1185">Reference proteome</keyword>
<comment type="caution">
    <text evidence="1">The sequence shown here is derived from an EMBL/GenBank/DDBJ whole genome shotgun (WGS) entry which is preliminary data.</text>
</comment>